<dbReference type="Proteomes" id="UP000029738">
    <property type="component" value="Unassembled WGS sequence"/>
</dbReference>
<name>A0A0C1NFE8_9CYAN</name>
<feature type="signal peptide" evidence="1">
    <location>
        <begin position="1"/>
        <end position="22"/>
    </location>
</feature>
<dbReference type="RefSeq" id="WP_038080503.1">
    <property type="nucleotide sequence ID" value="NZ_JHEG04000001.1"/>
</dbReference>
<reference evidence="3" key="1">
    <citation type="journal article" date="2015" name="Genome Announc.">
        <title>Draft Genome Sequence of Tolypothrix boutellei Strain VB521301.</title>
        <authorList>
            <person name="Chandrababunaidu M.M."/>
            <person name="Singh D."/>
            <person name="Sen D."/>
            <person name="Bhan S."/>
            <person name="Das S."/>
            <person name="Gupta A."/>
            <person name="Adhikary S.P."/>
            <person name="Tripathy S."/>
        </authorList>
    </citation>
    <scope>NUCLEOTIDE SEQUENCE</scope>
    <source>
        <strain evidence="3">VB521301</strain>
    </source>
</reference>
<evidence type="ECO:0000313" key="2">
    <source>
        <dbReference type="EMBL" id="KAF3884234.1"/>
    </source>
</evidence>
<proteinExistence type="predicted"/>
<keyword evidence="1" id="KW-0732">Signal</keyword>
<keyword evidence="4" id="KW-1185">Reference proteome</keyword>
<dbReference type="AlphaFoldDB" id="A0A0C1NFE8"/>
<comment type="caution">
    <text evidence="3">The sequence shown here is derived from an EMBL/GenBank/DDBJ whole genome shotgun (WGS) entry which is preliminary data.</text>
</comment>
<dbReference type="OrthoDB" id="557716at2"/>
<sequence>MKLKLASLTGVLLLVLNLSAHAQSKRLVSEGARQGVTWKVYLLNKQLTKTVKLNGETRRLYLANVEVSNSYSGVSRRTDLIQCSTSRPFVAFKDNAIPDSAIVHYINPGGETFGYNADSHWEYWVVCHELWQPQEQDLTSRAKQLGYSMKLKSEQVEVPEDIMPYLK</sequence>
<accession>A0A0C1NFE8</accession>
<evidence type="ECO:0000256" key="1">
    <source>
        <dbReference type="SAM" id="SignalP"/>
    </source>
</evidence>
<evidence type="ECO:0000313" key="4">
    <source>
        <dbReference type="Proteomes" id="UP000029738"/>
    </source>
</evidence>
<gene>
    <name evidence="3" type="ORF">DA73_0202450</name>
    <name evidence="2" type="ORF">DA73_0400001045</name>
</gene>
<organism evidence="3">
    <name type="scientific">Tolypothrix bouteillei VB521301</name>
    <dbReference type="NCBI Taxonomy" id="1479485"/>
    <lineage>
        <taxon>Bacteria</taxon>
        <taxon>Bacillati</taxon>
        <taxon>Cyanobacteriota</taxon>
        <taxon>Cyanophyceae</taxon>
        <taxon>Nostocales</taxon>
        <taxon>Tolypothrichaceae</taxon>
        <taxon>Tolypothrix</taxon>
    </lineage>
</organism>
<evidence type="ECO:0000313" key="3">
    <source>
        <dbReference type="EMBL" id="KIE13572.1"/>
    </source>
</evidence>
<feature type="chain" id="PRO_5036626511" evidence="1">
    <location>
        <begin position="23"/>
        <end position="167"/>
    </location>
</feature>
<reference evidence="2" key="2">
    <citation type="submission" date="2019-11" db="EMBL/GenBank/DDBJ databases">
        <title>Improved Assembly of Tolypothrix boutellei genome.</title>
        <authorList>
            <person name="Sarangi A.N."/>
            <person name="Mukherjee M."/>
            <person name="Ghosh S."/>
            <person name="Singh D."/>
            <person name="Das A."/>
            <person name="Kant S."/>
            <person name="Prusty A."/>
            <person name="Tripathy S."/>
        </authorList>
    </citation>
    <scope>NUCLEOTIDE SEQUENCE</scope>
    <source>
        <strain evidence="2">VB521301</strain>
    </source>
</reference>
<dbReference type="EMBL" id="JHEG04000001">
    <property type="protein sequence ID" value="KAF3884234.1"/>
    <property type="molecule type" value="Genomic_DNA"/>
</dbReference>
<dbReference type="EMBL" id="JHEG02000012">
    <property type="protein sequence ID" value="KIE13572.1"/>
    <property type="molecule type" value="Genomic_DNA"/>
</dbReference>
<protein>
    <submittedName>
        <fullName evidence="3">Uncharacterized protein</fullName>
    </submittedName>
</protein>